<organism evidence="2 3">
    <name type="scientific">Pleurodeles waltl</name>
    <name type="common">Iberian ribbed newt</name>
    <dbReference type="NCBI Taxonomy" id="8319"/>
    <lineage>
        <taxon>Eukaryota</taxon>
        <taxon>Metazoa</taxon>
        <taxon>Chordata</taxon>
        <taxon>Craniata</taxon>
        <taxon>Vertebrata</taxon>
        <taxon>Euteleostomi</taxon>
        <taxon>Amphibia</taxon>
        <taxon>Batrachia</taxon>
        <taxon>Caudata</taxon>
        <taxon>Salamandroidea</taxon>
        <taxon>Salamandridae</taxon>
        <taxon>Pleurodelinae</taxon>
        <taxon>Pleurodeles</taxon>
    </lineage>
</organism>
<gene>
    <name evidence="2" type="ORF">NDU88_011980</name>
</gene>
<dbReference type="AlphaFoldDB" id="A0AAV7R0D1"/>
<dbReference type="EMBL" id="JANPWB010000010">
    <property type="protein sequence ID" value="KAJ1145695.1"/>
    <property type="molecule type" value="Genomic_DNA"/>
</dbReference>
<keyword evidence="3" id="KW-1185">Reference proteome</keyword>
<evidence type="ECO:0000313" key="2">
    <source>
        <dbReference type="EMBL" id="KAJ1145695.1"/>
    </source>
</evidence>
<reference evidence="2" key="1">
    <citation type="journal article" date="2022" name="bioRxiv">
        <title>Sequencing and chromosome-scale assembly of the giantPleurodeles waltlgenome.</title>
        <authorList>
            <person name="Brown T."/>
            <person name="Elewa A."/>
            <person name="Iarovenko S."/>
            <person name="Subramanian E."/>
            <person name="Araus A.J."/>
            <person name="Petzold A."/>
            <person name="Susuki M."/>
            <person name="Suzuki K.-i.T."/>
            <person name="Hayashi T."/>
            <person name="Toyoda A."/>
            <person name="Oliveira C."/>
            <person name="Osipova E."/>
            <person name="Leigh N.D."/>
            <person name="Simon A."/>
            <person name="Yun M.H."/>
        </authorList>
    </citation>
    <scope>NUCLEOTIDE SEQUENCE</scope>
    <source>
        <strain evidence="2">20211129_DDA</strain>
        <tissue evidence="2">Liver</tissue>
    </source>
</reference>
<comment type="caution">
    <text evidence="2">The sequence shown here is derived from an EMBL/GenBank/DDBJ whole genome shotgun (WGS) entry which is preliminary data.</text>
</comment>
<protein>
    <submittedName>
        <fullName evidence="2">Uncharacterized protein</fullName>
    </submittedName>
</protein>
<proteinExistence type="predicted"/>
<evidence type="ECO:0000256" key="1">
    <source>
        <dbReference type="SAM" id="MobiDB-lite"/>
    </source>
</evidence>
<dbReference type="Proteomes" id="UP001066276">
    <property type="component" value="Chromosome 6"/>
</dbReference>
<feature type="region of interest" description="Disordered" evidence="1">
    <location>
        <begin position="1"/>
        <end position="21"/>
    </location>
</feature>
<sequence>MGEGSGAGALMQGTMAVSRGRKDCSLKDMLTKPAKTLVGDSRAEVATDSVPDGGKKKAPVTGSFLEDLYPRREDLHSVKKALSSDLREVYCDLDAIGDRADILKDQGTSSDEE</sequence>
<name>A0AAV7R0D1_PLEWA</name>
<accession>A0AAV7R0D1</accession>
<evidence type="ECO:0000313" key="3">
    <source>
        <dbReference type="Proteomes" id="UP001066276"/>
    </source>
</evidence>